<keyword evidence="4" id="KW-1185">Reference proteome</keyword>
<feature type="signal peptide" evidence="2">
    <location>
        <begin position="1"/>
        <end position="25"/>
    </location>
</feature>
<evidence type="ECO:0000313" key="4">
    <source>
        <dbReference type="Proteomes" id="UP000693970"/>
    </source>
</evidence>
<name>A0A9K3KTT1_9STRA</name>
<dbReference type="SMART" id="SM00733">
    <property type="entry name" value="Mterf"/>
    <property type="match status" value="6"/>
</dbReference>
<dbReference type="InterPro" id="IPR003690">
    <property type="entry name" value="MTERF"/>
</dbReference>
<feature type="region of interest" description="Disordered" evidence="1">
    <location>
        <begin position="36"/>
        <end position="86"/>
    </location>
</feature>
<reference evidence="3" key="2">
    <citation type="submission" date="2021-04" db="EMBL/GenBank/DDBJ databases">
        <authorList>
            <person name="Podell S."/>
        </authorList>
    </citation>
    <scope>NUCLEOTIDE SEQUENCE</scope>
    <source>
        <strain evidence="3">Hildebrandi</strain>
    </source>
</reference>
<dbReference type="Pfam" id="PF02536">
    <property type="entry name" value="mTERF"/>
    <property type="match status" value="1"/>
</dbReference>
<dbReference type="PANTHER" id="PTHR13068">
    <property type="entry name" value="CGI-12 PROTEIN-RELATED"/>
    <property type="match status" value="1"/>
</dbReference>
<protein>
    <submittedName>
        <fullName evidence="3">Mitochondrial transcription termination factor (mTERF) family protein</fullName>
    </submittedName>
</protein>
<evidence type="ECO:0000256" key="2">
    <source>
        <dbReference type="SAM" id="SignalP"/>
    </source>
</evidence>
<sequence>MKVPSSSRILAVSLTLSLISQESSALSSRAISPGDFNANDASSSARTTSSSSLSSSSMRAVQAIAADANNNNNNNPNNSMNPRRIKRKAPGAPLVDSSLLRYISKQKQTQLFPDDLSNDFASMSENDDSGKPNPYVQGLTSARVAPFNDTMTTTLSSSRTNAIKQQIVARSSSIATLDMGQPTATTPRTIMLSAPSPLLAEDVYGWRLRQFNHHAIAQRLIALGAEEEEAKLAGQTVQRYCLVRTARRRIRIFLKERDNLWKRGATLSNGMLDESAAATTNRDTDTVTALSMQSSVTTKALSVYGLEDTLQVMQEHGLSGKDICSILTHTPSLALMMPRKSFLEQDADSTFHSDSTRTGETLEDTLERSFHGLLLTTLGLRKYDARKVLRTCAGLLSVRGSKSAEQVMAMMTKLGVSEASVARDKASLPTLLSRSPAGLFRLVSFLCSSSVRMPLDQVGPLLRRKESRELMDAVIPLPPASSNGASAGDFDSDIGMPSDDDPIAEAAFWSKTREERKRNIEELYRNMTKTAFALRDEIGAEDLSRVISAYPNVLLLDVERQILPVAQYLMDDLGIMKGDLARVLQLYPMLLGMEIADMEVVVGYLLALGVDEDDLSSIFRAFPALLTMKPQDMHPVVDYLRSIGVTDVGSFITRLPPVLGYSVEKELKPKWEFLKVVCMFASFEINKFPAYFSYPLERVIRTRYEYLTYKGISRQLIPVDAVLRYGDKDFALRVARDDDKGEMFRAFCKNRSKKLRGDNSPRQSNGGKTKRRSSQSQHP</sequence>
<organism evidence="3 4">
    <name type="scientific">Nitzschia inconspicua</name>
    <dbReference type="NCBI Taxonomy" id="303405"/>
    <lineage>
        <taxon>Eukaryota</taxon>
        <taxon>Sar</taxon>
        <taxon>Stramenopiles</taxon>
        <taxon>Ochrophyta</taxon>
        <taxon>Bacillariophyta</taxon>
        <taxon>Bacillariophyceae</taxon>
        <taxon>Bacillariophycidae</taxon>
        <taxon>Bacillariales</taxon>
        <taxon>Bacillariaceae</taxon>
        <taxon>Nitzschia</taxon>
    </lineage>
</organism>
<dbReference type="OrthoDB" id="637682at2759"/>
<proteinExistence type="predicted"/>
<feature type="compositionally biased region" description="Low complexity" evidence="1">
    <location>
        <begin position="69"/>
        <end position="78"/>
    </location>
</feature>
<evidence type="ECO:0000256" key="1">
    <source>
        <dbReference type="SAM" id="MobiDB-lite"/>
    </source>
</evidence>
<feature type="chain" id="PRO_5039943398" evidence="2">
    <location>
        <begin position="26"/>
        <end position="779"/>
    </location>
</feature>
<dbReference type="EMBL" id="JAGRRH010000019">
    <property type="protein sequence ID" value="KAG7349864.1"/>
    <property type="molecule type" value="Genomic_DNA"/>
</dbReference>
<comment type="caution">
    <text evidence="3">The sequence shown here is derived from an EMBL/GenBank/DDBJ whole genome shotgun (WGS) entry which is preliminary data.</text>
</comment>
<dbReference type="GO" id="GO:0003676">
    <property type="term" value="F:nucleic acid binding"/>
    <property type="evidence" value="ECO:0007669"/>
    <property type="project" value="InterPro"/>
</dbReference>
<reference evidence="3" key="1">
    <citation type="journal article" date="2021" name="Sci. Rep.">
        <title>Diploid genomic architecture of Nitzschia inconspicua, an elite biomass production diatom.</title>
        <authorList>
            <person name="Oliver A."/>
            <person name="Podell S."/>
            <person name="Pinowska A."/>
            <person name="Traller J.C."/>
            <person name="Smith S.R."/>
            <person name="McClure R."/>
            <person name="Beliaev A."/>
            <person name="Bohutskyi P."/>
            <person name="Hill E.A."/>
            <person name="Rabines A."/>
            <person name="Zheng H."/>
            <person name="Allen L.Z."/>
            <person name="Kuo A."/>
            <person name="Grigoriev I.V."/>
            <person name="Allen A.E."/>
            <person name="Hazlebeck D."/>
            <person name="Allen E.E."/>
        </authorList>
    </citation>
    <scope>NUCLEOTIDE SEQUENCE</scope>
    <source>
        <strain evidence="3">Hildebrandi</strain>
    </source>
</reference>
<accession>A0A9K3KTT1</accession>
<gene>
    <name evidence="3" type="ORF">IV203_012461</name>
</gene>
<keyword evidence="2" id="KW-0732">Signal</keyword>
<dbReference type="PANTHER" id="PTHR13068:SF151">
    <property type="entry name" value="TRANSCRIPTION TERMINATION FACTOR MTERF9, CHLOROPLASTIC"/>
    <property type="match status" value="1"/>
</dbReference>
<evidence type="ECO:0000313" key="3">
    <source>
        <dbReference type="EMBL" id="KAG7349864.1"/>
    </source>
</evidence>
<dbReference type="Proteomes" id="UP000693970">
    <property type="component" value="Unassembled WGS sequence"/>
</dbReference>
<feature type="region of interest" description="Disordered" evidence="1">
    <location>
        <begin position="750"/>
        <end position="779"/>
    </location>
</feature>
<dbReference type="AlphaFoldDB" id="A0A9K3KTT1"/>
<feature type="compositionally biased region" description="Low complexity" evidence="1">
    <location>
        <begin position="41"/>
        <end position="57"/>
    </location>
</feature>